<evidence type="ECO:0000313" key="2">
    <source>
        <dbReference type="EMBL" id="GIH74092.1"/>
    </source>
</evidence>
<comment type="caution">
    <text evidence="2">The sequence shown here is derived from an EMBL/GenBank/DDBJ whole genome shotgun (WGS) entry which is preliminary data.</text>
</comment>
<dbReference type="EMBL" id="BOOH01000004">
    <property type="protein sequence ID" value="GIH74092.1"/>
    <property type="molecule type" value="Genomic_DNA"/>
</dbReference>
<keyword evidence="1" id="KW-0732">Signal</keyword>
<feature type="signal peptide" evidence="1">
    <location>
        <begin position="1"/>
        <end position="20"/>
    </location>
</feature>
<reference evidence="2 3" key="1">
    <citation type="submission" date="2021-01" db="EMBL/GenBank/DDBJ databases">
        <title>Whole genome shotgun sequence of Planobispora longispora NBRC 13918.</title>
        <authorList>
            <person name="Komaki H."/>
            <person name="Tamura T."/>
        </authorList>
    </citation>
    <scope>NUCLEOTIDE SEQUENCE [LARGE SCALE GENOMIC DNA]</scope>
    <source>
        <strain evidence="2 3">NBRC 13918</strain>
    </source>
</reference>
<dbReference type="Proteomes" id="UP000616724">
    <property type="component" value="Unassembled WGS sequence"/>
</dbReference>
<keyword evidence="3" id="KW-1185">Reference proteome</keyword>
<sequence>MRKWIAVAAAVLLTAAGAAAFRWLAGGEETPRAATFRGERTTDHYIPIATRALDPEPLTVAEVFPADSVASGGTTLLRAGTETLTGCAEAVWGTVETAVAGCTQALRARYATPDGRVSGQFLIFNLADSAAADRLVAALKGGGFVRTAPGTPEGFDGSRSRAQARALGHYVTVSWVAPVGTGGRVDLTEPQVALDSLGFVIQKRLVK</sequence>
<protein>
    <submittedName>
        <fullName evidence="2">Uncharacterized protein</fullName>
    </submittedName>
</protein>
<evidence type="ECO:0000313" key="3">
    <source>
        <dbReference type="Proteomes" id="UP000616724"/>
    </source>
</evidence>
<name>A0A8J3RE79_9ACTN</name>
<evidence type="ECO:0000256" key="1">
    <source>
        <dbReference type="SAM" id="SignalP"/>
    </source>
</evidence>
<organism evidence="2 3">
    <name type="scientific">Planobispora longispora</name>
    <dbReference type="NCBI Taxonomy" id="28887"/>
    <lineage>
        <taxon>Bacteria</taxon>
        <taxon>Bacillati</taxon>
        <taxon>Actinomycetota</taxon>
        <taxon>Actinomycetes</taxon>
        <taxon>Streptosporangiales</taxon>
        <taxon>Streptosporangiaceae</taxon>
        <taxon>Planobispora</taxon>
    </lineage>
</organism>
<dbReference type="AlphaFoldDB" id="A0A8J3RE79"/>
<gene>
    <name evidence="2" type="ORF">Plo01_05210</name>
</gene>
<proteinExistence type="predicted"/>
<dbReference type="RefSeq" id="WP_203888831.1">
    <property type="nucleotide sequence ID" value="NZ_BOOH01000004.1"/>
</dbReference>
<feature type="chain" id="PRO_5038940720" evidence="1">
    <location>
        <begin position="21"/>
        <end position="207"/>
    </location>
</feature>
<accession>A0A8J3RE79</accession>